<evidence type="ECO:0000313" key="2">
    <source>
        <dbReference type="EMBL" id="ANH83060.1"/>
    </source>
</evidence>
<sequence length="333" mass="36976">MRTNPFIKKNFRKLLIAFVLLALVVACSTDITGVDQPETINAGESLTAVVKVHLDVAGTNLGKTLVVGFLVPKSWNASKNTSVYYTCTALSAENEKMSLMPASEKETHTQISWPEALMQDKRYALMGNLISDMEWVVFRSTKTYDVNNSVDYTVKIVTKTGEQNMLVNLGYFVGNTYNGLEAPGSDKYHDGKSARLSVINGTGDLIDFINPQLAMMELSKATDNDIQTIYYDGDLITTPLSPETKIYLCAKGYTNDGQVIEQCAVSDKTAFKPAPGINRFRFDFWPRSFFGLKEDQSLTKMEYFLMDATGTKKVGYGGSTLPSDPFKFTFNCQ</sequence>
<name>A0A1A9I8M1_9BACT</name>
<proteinExistence type="predicted"/>
<dbReference type="OrthoDB" id="1406466at2"/>
<accession>A0A1A9I8M1</accession>
<gene>
    <name evidence="2" type="ORF">A8C56_20580</name>
</gene>
<reference evidence="2 3" key="1">
    <citation type="submission" date="2016-05" db="EMBL/GenBank/DDBJ databases">
        <title>Niabella ginsenosidivorans BS26 whole genome sequencing.</title>
        <authorList>
            <person name="Im W.T."/>
            <person name="Siddiqi M.Z."/>
        </authorList>
    </citation>
    <scope>NUCLEOTIDE SEQUENCE [LARGE SCALE GENOMIC DNA]</scope>
    <source>
        <strain evidence="2 3">BS26</strain>
    </source>
</reference>
<dbReference type="KEGG" id="nia:A8C56_20580"/>
<organism evidence="2 3">
    <name type="scientific">Niabella ginsenosidivorans</name>
    <dbReference type="NCBI Taxonomy" id="1176587"/>
    <lineage>
        <taxon>Bacteria</taxon>
        <taxon>Pseudomonadati</taxon>
        <taxon>Bacteroidota</taxon>
        <taxon>Chitinophagia</taxon>
        <taxon>Chitinophagales</taxon>
        <taxon>Chitinophagaceae</taxon>
        <taxon>Niabella</taxon>
    </lineage>
</organism>
<feature type="chain" id="PRO_5008390045" description="DUF4961 domain-containing protein" evidence="1">
    <location>
        <begin position="29"/>
        <end position="333"/>
    </location>
</feature>
<dbReference type="STRING" id="1176587.A8C56_20580"/>
<keyword evidence="3" id="KW-1185">Reference proteome</keyword>
<dbReference type="RefSeq" id="WP_067760281.1">
    <property type="nucleotide sequence ID" value="NZ_CP015772.1"/>
</dbReference>
<dbReference type="EMBL" id="CP015772">
    <property type="protein sequence ID" value="ANH83060.1"/>
    <property type="molecule type" value="Genomic_DNA"/>
</dbReference>
<dbReference type="Pfam" id="PF16328">
    <property type="entry name" value="DUF4961"/>
    <property type="match status" value="1"/>
</dbReference>
<feature type="signal peptide" evidence="1">
    <location>
        <begin position="1"/>
        <end position="28"/>
    </location>
</feature>
<evidence type="ECO:0008006" key="4">
    <source>
        <dbReference type="Google" id="ProtNLM"/>
    </source>
</evidence>
<dbReference type="PROSITE" id="PS51257">
    <property type="entry name" value="PROKAR_LIPOPROTEIN"/>
    <property type="match status" value="1"/>
</dbReference>
<protein>
    <recommendedName>
        <fullName evidence="4">DUF4961 domain-containing protein</fullName>
    </recommendedName>
</protein>
<evidence type="ECO:0000256" key="1">
    <source>
        <dbReference type="SAM" id="SignalP"/>
    </source>
</evidence>
<evidence type="ECO:0000313" key="3">
    <source>
        <dbReference type="Proteomes" id="UP000077667"/>
    </source>
</evidence>
<dbReference type="Proteomes" id="UP000077667">
    <property type="component" value="Chromosome"/>
</dbReference>
<keyword evidence="1" id="KW-0732">Signal</keyword>
<dbReference type="InterPro" id="IPR032522">
    <property type="entry name" value="DUF4961"/>
</dbReference>
<dbReference type="AlphaFoldDB" id="A0A1A9I8M1"/>